<evidence type="ECO:0000313" key="9">
    <source>
        <dbReference type="Proteomes" id="UP000663854"/>
    </source>
</evidence>
<evidence type="ECO:0000313" key="5">
    <source>
        <dbReference type="EMBL" id="CAF1626400.1"/>
    </source>
</evidence>
<dbReference type="PANTHER" id="PTHR16469:SF27">
    <property type="entry name" value="UBIQUITIN-ASSOCIATED AND SH3 DOMAIN-CONTAINING BA-RELATED"/>
    <property type="match status" value="1"/>
</dbReference>
<sequence length="367" mass="42070">MYAKINSYLDPSGIFFGQSHKRRASKYDMEEEVNEESDYYNSSYGSGNEGSDSPLRFIIIRHGERVDVMYGAGWTQRAFDHTGRYYPFDANMPPSLPHRINWLDYDVDTPLTAKGLAQSWNVGTVLARYNLPVTACYSSPAFRSIQTADGILEGMGRKGHVALRLELGLFECTSWYAQSPIHFMSDNELINGGYNIDPHYRSQMHSLRLLENEYQYYDRSKETMKKIIRLHRKTGGTVLLVGHAPSLEVLTRHLMKGQPRPERLAELAGKVDFCSMTIIERESSSKPWQFRYSLDEQSNQNNWQQQQQLQHSNSFSNLSATKDIGKPLTSLYQTPATYTNYLAKPSTSAHHLNFFPQQEAYPPYFAP</sequence>
<dbReference type="InterPro" id="IPR013078">
    <property type="entry name" value="His_Pase_superF_clade-1"/>
</dbReference>
<dbReference type="Pfam" id="PF00300">
    <property type="entry name" value="His_Phos_1"/>
    <property type="match status" value="1"/>
</dbReference>
<evidence type="ECO:0000313" key="4">
    <source>
        <dbReference type="EMBL" id="CAF1407420.1"/>
    </source>
</evidence>
<dbReference type="InterPro" id="IPR051710">
    <property type="entry name" value="Phosphatase_SH3-domain"/>
</dbReference>
<dbReference type="EMBL" id="CAJNOO010003234">
    <property type="protein sequence ID" value="CAF1325994.1"/>
    <property type="molecule type" value="Genomic_DNA"/>
</dbReference>
<comment type="caution">
    <text evidence="4">The sequence shown here is derived from an EMBL/GenBank/DDBJ whole genome shotgun (WGS) entry which is preliminary data.</text>
</comment>
<dbReference type="EMBL" id="CAJNOU010000669">
    <property type="protein sequence ID" value="CAF1061012.1"/>
    <property type="molecule type" value="Genomic_DNA"/>
</dbReference>
<evidence type="ECO:0000313" key="6">
    <source>
        <dbReference type="EMBL" id="CAF3735969.1"/>
    </source>
</evidence>
<dbReference type="PANTHER" id="PTHR16469">
    <property type="entry name" value="UBIQUITIN-ASSOCIATED AND SH3 DOMAIN-CONTAINING BA-RELATED"/>
    <property type="match status" value="1"/>
</dbReference>
<dbReference type="AlphaFoldDB" id="A0A815LBA9"/>
<dbReference type="SUPFAM" id="SSF53254">
    <property type="entry name" value="Phosphoglycerate mutase-like"/>
    <property type="match status" value="1"/>
</dbReference>
<dbReference type="Proteomes" id="UP000663882">
    <property type="component" value="Unassembled WGS sequence"/>
</dbReference>
<dbReference type="EMBL" id="CAJOAX010003590">
    <property type="protein sequence ID" value="CAF3862606.1"/>
    <property type="molecule type" value="Genomic_DNA"/>
</dbReference>
<dbReference type="Proteomes" id="UP000663889">
    <property type="component" value="Unassembled WGS sequence"/>
</dbReference>
<dbReference type="Proteomes" id="UP000663854">
    <property type="component" value="Unassembled WGS sequence"/>
</dbReference>
<dbReference type="EMBL" id="CAJNOT010000698">
    <property type="protein sequence ID" value="CAF1058142.1"/>
    <property type="molecule type" value="Genomic_DNA"/>
</dbReference>
<dbReference type="OrthoDB" id="414418at2759"/>
<dbReference type="Proteomes" id="UP000663874">
    <property type="component" value="Unassembled WGS sequence"/>
</dbReference>
<dbReference type="Proteomes" id="UP000663864">
    <property type="component" value="Unassembled WGS sequence"/>
</dbReference>
<name>A0A815LBA9_9BILA</name>
<gene>
    <name evidence="8" type="ORF">FNK824_LOCUS20669</name>
    <name evidence="6" type="ORF">JBS370_LOCUS11704</name>
    <name evidence="5" type="ORF">JXQ802_LOCUS51228</name>
    <name evidence="7" type="ORF">OTI717_LOCUS21782</name>
    <name evidence="4" type="ORF">PYM288_LOCUS35013</name>
    <name evidence="3" type="ORF">RFH988_LOCUS31000</name>
    <name evidence="2" type="ORF">SEV965_LOCUS13846</name>
    <name evidence="1" type="ORF">ZHD862_LOCUS15420</name>
</gene>
<accession>A0A815LBA9</accession>
<dbReference type="Gene3D" id="3.40.50.1240">
    <property type="entry name" value="Phosphoglycerate mutase-like"/>
    <property type="match status" value="1"/>
</dbReference>
<evidence type="ECO:0000313" key="1">
    <source>
        <dbReference type="EMBL" id="CAF1058142.1"/>
    </source>
</evidence>
<evidence type="ECO:0000313" key="10">
    <source>
        <dbReference type="Proteomes" id="UP000663870"/>
    </source>
</evidence>
<dbReference type="Proteomes" id="UP000663870">
    <property type="component" value="Unassembled WGS sequence"/>
</dbReference>
<dbReference type="InterPro" id="IPR029033">
    <property type="entry name" value="His_PPase_superfam"/>
</dbReference>
<dbReference type="EMBL" id="CAJNOL010007239">
    <property type="protein sequence ID" value="CAF1626400.1"/>
    <property type="molecule type" value="Genomic_DNA"/>
</dbReference>
<dbReference type="Proteomes" id="UP000663836">
    <property type="component" value="Unassembled WGS sequence"/>
</dbReference>
<reference evidence="4" key="1">
    <citation type="submission" date="2021-02" db="EMBL/GenBank/DDBJ databases">
        <authorList>
            <person name="Nowell W R."/>
        </authorList>
    </citation>
    <scope>NUCLEOTIDE SEQUENCE</scope>
</reference>
<dbReference type="EMBL" id="CAJOBD010000916">
    <property type="protein sequence ID" value="CAF3735969.1"/>
    <property type="molecule type" value="Genomic_DNA"/>
</dbReference>
<keyword evidence="10" id="KW-1185">Reference proteome</keyword>
<evidence type="ECO:0000313" key="8">
    <source>
        <dbReference type="EMBL" id="CAF3902810.1"/>
    </source>
</evidence>
<evidence type="ECO:0000313" key="3">
    <source>
        <dbReference type="EMBL" id="CAF1325994.1"/>
    </source>
</evidence>
<dbReference type="EMBL" id="CAJOBE010003831">
    <property type="protein sequence ID" value="CAF3902810.1"/>
    <property type="molecule type" value="Genomic_DNA"/>
</dbReference>
<protein>
    <submittedName>
        <fullName evidence="4">Uncharacterized protein</fullName>
    </submittedName>
</protein>
<evidence type="ECO:0000313" key="2">
    <source>
        <dbReference type="EMBL" id="CAF1061012.1"/>
    </source>
</evidence>
<proteinExistence type="predicted"/>
<dbReference type="SMART" id="SM00855">
    <property type="entry name" value="PGAM"/>
    <property type="match status" value="1"/>
</dbReference>
<dbReference type="EMBL" id="CAJNOH010005726">
    <property type="protein sequence ID" value="CAF1407420.1"/>
    <property type="molecule type" value="Genomic_DNA"/>
</dbReference>
<dbReference type="CDD" id="cd07040">
    <property type="entry name" value="HP"/>
    <property type="match status" value="1"/>
</dbReference>
<dbReference type="Proteomes" id="UP000663823">
    <property type="component" value="Unassembled WGS sequence"/>
</dbReference>
<organism evidence="4 9">
    <name type="scientific">Rotaria sordida</name>
    <dbReference type="NCBI Taxonomy" id="392033"/>
    <lineage>
        <taxon>Eukaryota</taxon>
        <taxon>Metazoa</taxon>
        <taxon>Spiralia</taxon>
        <taxon>Gnathifera</taxon>
        <taxon>Rotifera</taxon>
        <taxon>Eurotatoria</taxon>
        <taxon>Bdelloidea</taxon>
        <taxon>Philodinida</taxon>
        <taxon>Philodinidae</taxon>
        <taxon>Rotaria</taxon>
    </lineage>
</organism>
<evidence type="ECO:0000313" key="7">
    <source>
        <dbReference type="EMBL" id="CAF3862606.1"/>
    </source>
</evidence>